<dbReference type="OrthoDB" id="751203at2"/>
<dbReference type="InterPro" id="IPR036291">
    <property type="entry name" value="NAD(P)-bd_dom_sf"/>
</dbReference>
<dbReference type="InterPro" id="IPR051783">
    <property type="entry name" value="NAD(P)-dependent_oxidoreduct"/>
</dbReference>
<dbReference type="EMBL" id="FQYX01000032">
    <property type="protein sequence ID" value="SHJ71883.1"/>
    <property type="molecule type" value="Genomic_DNA"/>
</dbReference>
<reference evidence="2 3" key="1">
    <citation type="submission" date="2016-11" db="EMBL/GenBank/DDBJ databases">
        <authorList>
            <person name="Jaros S."/>
            <person name="Januszkiewicz K."/>
            <person name="Wedrychowicz H."/>
        </authorList>
    </citation>
    <scope>NUCLEOTIDE SEQUENCE [LARGE SCALE GENOMIC DNA]</scope>
    <source>
        <strain evidence="2 3">CGMCC 1.8863</strain>
    </source>
</reference>
<dbReference type="InterPro" id="IPR001509">
    <property type="entry name" value="Epimerase_deHydtase"/>
</dbReference>
<evidence type="ECO:0000313" key="3">
    <source>
        <dbReference type="Proteomes" id="UP000184231"/>
    </source>
</evidence>
<dbReference type="AlphaFoldDB" id="A0A1M6LL57"/>
<dbReference type="STRING" id="558155.SAMN04487911_13221"/>
<name>A0A1M6LL57_9FLAO</name>
<dbReference type="Gene3D" id="3.40.50.720">
    <property type="entry name" value="NAD(P)-binding Rossmann-like Domain"/>
    <property type="match status" value="1"/>
</dbReference>
<gene>
    <name evidence="2" type="ORF">SAMN04487911_13221</name>
</gene>
<dbReference type="Proteomes" id="UP000184231">
    <property type="component" value="Unassembled WGS sequence"/>
</dbReference>
<sequence>MSKNIGIIGCGWLGLPLAKSLKEHGHAVYGTTTAADKIALLQDSGIVPFQVRLSEGGISGNIHDFLLNAEVLIINVPPKLRGATTENYVAKMRHLYTALKTSAIKKVIFISSTSVYGAAQGTLTEDTLPQPTTEAGKQILASENIFRSDSELNTTIIRFGGLIGPNRHPVYQLSGRKDLTNGDQHINLIHLNDCIRVIRSVLKKDLWDQVFNAVYPYHPTKRDYYTAEALKRGLVPPNFLDKNTEKIDKIIKSNHFNVKNYLFHTSIIS</sequence>
<feature type="domain" description="NAD-dependent epimerase/dehydratase" evidence="1">
    <location>
        <begin position="11"/>
        <end position="203"/>
    </location>
</feature>
<dbReference type="SUPFAM" id="SSF51735">
    <property type="entry name" value="NAD(P)-binding Rossmann-fold domains"/>
    <property type="match status" value="1"/>
</dbReference>
<evidence type="ECO:0000313" key="2">
    <source>
        <dbReference type="EMBL" id="SHJ71883.1"/>
    </source>
</evidence>
<dbReference type="CDD" id="cd05266">
    <property type="entry name" value="SDR_a4"/>
    <property type="match status" value="1"/>
</dbReference>
<evidence type="ECO:0000259" key="1">
    <source>
        <dbReference type="Pfam" id="PF01370"/>
    </source>
</evidence>
<proteinExistence type="predicted"/>
<dbReference type="PANTHER" id="PTHR48079:SF6">
    <property type="entry name" value="NAD(P)-BINDING DOMAIN-CONTAINING PROTEIN-RELATED"/>
    <property type="match status" value="1"/>
</dbReference>
<accession>A0A1M6LL57</accession>
<dbReference type="Pfam" id="PF01370">
    <property type="entry name" value="Epimerase"/>
    <property type="match status" value="1"/>
</dbReference>
<dbReference type="GO" id="GO:0005737">
    <property type="term" value="C:cytoplasm"/>
    <property type="evidence" value="ECO:0007669"/>
    <property type="project" value="TreeGrafter"/>
</dbReference>
<organism evidence="2 3">
    <name type="scientific">Arenibacter nanhaiticus</name>
    <dbReference type="NCBI Taxonomy" id="558155"/>
    <lineage>
        <taxon>Bacteria</taxon>
        <taxon>Pseudomonadati</taxon>
        <taxon>Bacteroidota</taxon>
        <taxon>Flavobacteriia</taxon>
        <taxon>Flavobacteriales</taxon>
        <taxon>Flavobacteriaceae</taxon>
        <taxon>Arenibacter</taxon>
    </lineage>
</organism>
<dbReference type="RefSeq" id="WP_072765638.1">
    <property type="nucleotide sequence ID" value="NZ_FQYX01000032.1"/>
</dbReference>
<dbReference type="GO" id="GO:0004029">
    <property type="term" value="F:aldehyde dehydrogenase (NAD+) activity"/>
    <property type="evidence" value="ECO:0007669"/>
    <property type="project" value="TreeGrafter"/>
</dbReference>
<protein>
    <submittedName>
        <fullName evidence="2">Nucleoside-diphosphate-sugar epimerase</fullName>
    </submittedName>
</protein>
<keyword evidence="3" id="KW-1185">Reference proteome</keyword>
<dbReference type="PANTHER" id="PTHR48079">
    <property type="entry name" value="PROTEIN YEEZ"/>
    <property type="match status" value="1"/>
</dbReference>